<dbReference type="GO" id="GO:0004722">
    <property type="term" value="F:protein serine/threonine phosphatase activity"/>
    <property type="evidence" value="ECO:0007669"/>
    <property type="project" value="InterPro"/>
</dbReference>
<dbReference type="Gene3D" id="3.60.40.10">
    <property type="entry name" value="PPM-type phosphatase domain"/>
    <property type="match status" value="1"/>
</dbReference>
<dbReference type="InterPro" id="IPR001932">
    <property type="entry name" value="PPM-type_phosphatase-like_dom"/>
</dbReference>
<dbReference type="AlphaFoldDB" id="A0A1L2ZN20"/>
<dbReference type="PANTHER" id="PTHR47992">
    <property type="entry name" value="PROTEIN PHOSPHATASE"/>
    <property type="match status" value="1"/>
</dbReference>
<protein>
    <recommendedName>
        <fullName evidence="1">PPM-type phosphatase domain-containing protein</fullName>
    </recommendedName>
</protein>
<dbReference type="EMBL" id="CP018135">
    <property type="protein sequence ID" value="APF40431.1"/>
    <property type="molecule type" value="Genomic_DNA"/>
</dbReference>
<reference evidence="2 3" key="1">
    <citation type="submission" date="2016-11" db="EMBL/GenBank/DDBJ databases">
        <title>Genome sequencing of Zhihengliuella aestuarii B18 antagonistic to Plasmodiophora brassicae.</title>
        <authorList>
            <person name="Luo Y."/>
        </authorList>
    </citation>
    <scope>NUCLEOTIDE SEQUENCE [LARGE SCALE GENOMIC DNA]</scope>
    <source>
        <strain evidence="2 3">B18</strain>
    </source>
</reference>
<keyword evidence="3" id="KW-1185">Reference proteome</keyword>
<dbReference type="CDD" id="cd00143">
    <property type="entry name" value="PP2Cc"/>
    <property type="match status" value="1"/>
</dbReference>
<dbReference type="OrthoDB" id="9801841at2"/>
<dbReference type="KEGG" id="nae:BHE16_04710"/>
<organism evidence="2 3">
    <name type="scientific">Neomicrococcus aestuarii</name>
    <dbReference type="NCBI Taxonomy" id="556325"/>
    <lineage>
        <taxon>Bacteria</taxon>
        <taxon>Bacillati</taxon>
        <taxon>Actinomycetota</taxon>
        <taxon>Actinomycetes</taxon>
        <taxon>Micrococcales</taxon>
        <taxon>Micrococcaceae</taxon>
        <taxon>Neomicrococcus</taxon>
    </lineage>
</organism>
<accession>A0A1L2ZN20</accession>
<dbReference type="PROSITE" id="PS51746">
    <property type="entry name" value="PPM_2"/>
    <property type="match status" value="1"/>
</dbReference>
<dbReference type="STRING" id="556325.BHE16_04710"/>
<dbReference type="Proteomes" id="UP000183530">
    <property type="component" value="Chromosome"/>
</dbReference>
<evidence type="ECO:0000259" key="1">
    <source>
        <dbReference type="PROSITE" id="PS51746"/>
    </source>
</evidence>
<sequence length="264" mass="27863">MPREAVTSFTLRVGARSDRGLVRPLNEDSLLLGDGIFGVCDGMGGHEAGEVASRMCAQIVKEAYDDAAHRPTTALVASYLRSADDAIRTAIHARGGTTVSGLALVTTDAETAATEADSMASEADLQWCVFNVGDSRTYKVASNGALAQITRDHSQVQELVALGQLTQEQAAVHPRRHVITRALGAGDAAEADLWNLPVVAGERFLVCSDGLSGEVHEETIAEVLSQHADPQQAADRLILLAIESGGRDNISVVVVDVLEDSTAH</sequence>
<name>A0A1L2ZN20_9MICC</name>
<evidence type="ECO:0000313" key="2">
    <source>
        <dbReference type="EMBL" id="APF40431.1"/>
    </source>
</evidence>
<dbReference type="InterPro" id="IPR036457">
    <property type="entry name" value="PPM-type-like_dom_sf"/>
</dbReference>
<dbReference type="SMART" id="SM00331">
    <property type="entry name" value="PP2C_SIG"/>
    <property type="match status" value="1"/>
</dbReference>
<proteinExistence type="predicted"/>
<dbReference type="SUPFAM" id="SSF81606">
    <property type="entry name" value="PP2C-like"/>
    <property type="match status" value="1"/>
</dbReference>
<dbReference type="InterPro" id="IPR015655">
    <property type="entry name" value="PP2C"/>
</dbReference>
<feature type="domain" description="PPM-type phosphatase" evidence="1">
    <location>
        <begin position="12"/>
        <end position="257"/>
    </location>
</feature>
<gene>
    <name evidence="2" type="ORF">BHE16_04710</name>
</gene>
<evidence type="ECO:0000313" key="3">
    <source>
        <dbReference type="Proteomes" id="UP000183530"/>
    </source>
</evidence>
<dbReference type="SMART" id="SM00332">
    <property type="entry name" value="PP2Cc"/>
    <property type="match status" value="1"/>
</dbReference>
<dbReference type="Pfam" id="PF13672">
    <property type="entry name" value="PP2C_2"/>
    <property type="match status" value="1"/>
</dbReference>